<dbReference type="GO" id="GO:0005634">
    <property type="term" value="C:nucleus"/>
    <property type="evidence" value="ECO:0007669"/>
    <property type="project" value="UniProtKB-SubCell"/>
</dbReference>
<reference evidence="6" key="1">
    <citation type="journal article" date="2020" name="Stud. Mycol.">
        <title>101 Dothideomycetes genomes: a test case for predicting lifestyles and emergence of pathogens.</title>
        <authorList>
            <person name="Haridas S."/>
            <person name="Albert R."/>
            <person name="Binder M."/>
            <person name="Bloem J."/>
            <person name="Labutti K."/>
            <person name="Salamov A."/>
            <person name="Andreopoulos B."/>
            <person name="Baker S."/>
            <person name="Barry K."/>
            <person name="Bills G."/>
            <person name="Bluhm B."/>
            <person name="Cannon C."/>
            <person name="Castanera R."/>
            <person name="Culley D."/>
            <person name="Daum C."/>
            <person name="Ezra D."/>
            <person name="Gonzalez J."/>
            <person name="Henrissat B."/>
            <person name="Kuo A."/>
            <person name="Liang C."/>
            <person name="Lipzen A."/>
            <person name="Lutzoni F."/>
            <person name="Magnuson J."/>
            <person name="Mondo S."/>
            <person name="Nolan M."/>
            <person name="Ohm R."/>
            <person name="Pangilinan J."/>
            <person name="Park H.-J."/>
            <person name="Ramirez L."/>
            <person name="Alfaro M."/>
            <person name="Sun H."/>
            <person name="Tritt A."/>
            <person name="Yoshinaga Y."/>
            <person name="Zwiers L.-H."/>
            <person name="Turgeon B."/>
            <person name="Goodwin S."/>
            <person name="Spatafora J."/>
            <person name="Crous P."/>
            <person name="Grigoriev I."/>
        </authorList>
    </citation>
    <scope>NUCLEOTIDE SEQUENCE</scope>
    <source>
        <strain evidence="6">CBS 125425</strain>
    </source>
</reference>
<keyword evidence="2" id="KW-0805">Transcription regulation</keyword>
<dbReference type="Proteomes" id="UP000799444">
    <property type="component" value="Unassembled WGS sequence"/>
</dbReference>
<dbReference type="AlphaFoldDB" id="A0A9P4QY49"/>
<evidence type="ECO:0000256" key="3">
    <source>
        <dbReference type="ARBA" id="ARBA00023125"/>
    </source>
</evidence>
<proteinExistence type="predicted"/>
<evidence type="ECO:0000256" key="2">
    <source>
        <dbReference type="ARBA" id="ARBA00023015"/>
    </source>
</evidence>
<evidence type="ECO:0000256" key="5">
    <source>
        <dbReference type="ARBA" id="ARBA00023242"/>
    </source>
</evidence>
<gene>
    <name evidence="6" type="ORF">EJ04DRAFT_439223</name>
</gene>
<keyword evidence="7" id="KW-1185">Reference proteome</keyword>
<protein>
    <submittedName>
        <fullName evidence="6">C6 zinc finger domain-containing protein</fullName>
    </submittedName>
</protein>
<accession>A0A9P4QY49</accession>
<dbReference type="PANTHER" id="PTHR31845">
    <property type="entry name" value="FINGER DOMAIN PROTEIN, PUTATIVE-RELATED"/>
    <property type="match status" value="1"/>
</dbReference>
<feature type="non-terminal residue" evidence="6">
    <location>
        <position position="1"/>
    </location>
</feature>
<dbReference type="PANTHER" id="PTHR31845:SF33">
    <property type="entry name" value="ZN(II)2CYS6 TRANSCRIPTION FACTOR (EUROFUNG)"/>
    <property type="match status" value="1"/>
</dbReference>
<evidence type="ECO:0000256" key="1">
    <source>
        <dbReference type="ARBA" id="ARBA00004123"/>
    </source>
</evidence>
<dbReference type="GO" id="GO:0000981">
    <property type="term" value="F:DNA-binding transcription factor activity, RNA polymerase II-specific"/>
    <property type="evidence" value="ECO:0007669"/>
    <property type="project" value="TreeGrafter"/>
</dbReference>
<name>A0A9P4QY49_9PLEO</name>
<dbReference type="EMBL" id="ML996162">
    <property type="protein sequence ID" value="KAF2733373.1"/>
    <property type="molecule type" value="Genomic_DNA"/>
</dbReference>
<evidence type="ECO:0000313" key="6">
    <source>
        <dbReference type="EMBL" id="KAF2733373.1"/>
    </source>
</evidence>
<comment type="subcellular location">
    <subcellularLocation>
        <location evidence="1">Nucleus</location>
    </subcellularLocation>
</comment>
<dbReference type="OrthoDB" id="4454541at2759"/>
<sequence length="466" mass="51987">NGQHLLVPIFSENVDTFESVASRSAFLFDAIVSIGCRAEEGFSSATYRLLQARLREHLTEILIDCSTRSTLETVQAVAIMAGYSENGSVLIAIALRFAIESGLPETVNELMDLLAQDSGIASAEEENLYRITRIWYGVCNLELFFSLDGGKLPGITVDISSRRIRALVKHPASTAVDIRLLSQVELNIIRVNAYRIIATQCAAAPLSDGKELRTTVNDSRIELRLWLEEWTAIISADTVAHQRSFALLNLHIQYEWAWTTLHLKALSDFGIENIAIMADFQRDMVRTAKEAASRHLQLLLEASSSPASPTASPVPSQDGQMSTYLTTFKWTMDYVWAKCAFSVLLVLKLAFLLREPPAELMRLLRDAHKVLGELEKVTTGHIAYFSILQTSVEKCDGALREYMSQQSTVPSLLESSASREEGASAEDDFQRYAPGEFVFEWDFPGLNLRNVPLGWQDLFIDLDNVL</sequence>
<keyword evidence="5" id="KW-0539">Nucleus</keyword>
<dbReference type="CDD" id="cd12148">
    <property type="entry name" value="fungal_TF_MHR"/>
    <property type="match status" value="1"/>
</dbReference>
<dbReference type="InterPro" id="IPR051089">
    <property type="entry name" value="prtT"/>
</dbReference>
<evidence type="ECO:0000313" key="7">
    <source>
        <dbReference type="Proteomes" id="UP000799444"/>
    </source>
</evidence>
<dbReference type="GO" id="GO:0000976">
    <property type="term" value="F:transcription cis-regulatory region binding"/>
    <property type="evidence" value="ECO:0007669"/>
    <property type="project" value="TreeGrafter"/>
</dbReference>
<evidence type="ECO:0000256" key="4">
    <source>
        <dbReference type="ARBA" id="ARBA00023163"/>
    </source>
</evidence>
<organism evidence="6 7">
    <name type="scientific">Polyplosphaeria fusca</name>
    <dbReference type="NCBI Taxonomy" id="682080"/>
    <lineage>
        <taxon>Eukaryota</taxon>
        <taxon>Fungi</taxon>
        <taxon>Dikarya</taxon>
        <taxon>Ascomycota</taxon>
        <taxon>Pezizomycotina</taxon>
        <taxon>Dothideomycetes</taxon>
        <taxon>Pleosporomycetidae</taxon>
        <taxon>Pleosporales</taxon>
        <taxon>Tetraplosphaeriaceae</taxon>
        <taxon>Polyplosphaeria</taxon>
    </lineage>
</organism>
<comment type="caution">
    <text evidence="6">The sequence shown here is derived from an EMBL/GenBank/DDBJ whole genome shotgun (WGS) entry which is preliminary data.</text>
</comment>
<keyword evidence="4" id="KW-0804">Transcription</keyword>
<keyword evidence="3" id="KW-0238">DNA-binding</keyword>